<keyword evidence="2" id="KW-1185">Reference proteome</keyword>
<organism evidence="1 2">
    <name type="scientific">Penicillium nordicum</name>
    <dbReference type="NCBI Taxonomy" id="229535"/>
    <lineage>
        <taxon>Eukaryota</taxon>
        <taxon>Fungi</taxon>
        <taxon>Dikarya</taxon>
        <taxon>Ascomycota</taxon>
        <taxon>Pezizomycotina</taxon>
        <taxon>Eurotiomycetes</taxon>
        <taxon>Eurotiomycetidae</taxon>
        <taxon>Eurotiales</taxon>
        <taxon>Aspergillaceae</taxon>
        <taxon>Penicillium</taxon>
    </lineage>
</organism>
<reference evidence="1 2" key="1">
    <citation type="submission" date="2015-08" db="EMBL/GenBank/DDBJ databases">
        <title>Genome sequencing of Penicillium nordicum.</title>
        <authorList>
            <person name="Nguyen H.D."/>
            <person name="Seifert K.A."/>
        </authorList>
    </citation>
    <scope>NUCLEOTIDE SEQUENCE [LARGE SCALE GENOMIC DNA]</scope>
    <source>
        <strain evidence="1 2">DAOMC 185683</strain>
    </source>
</reference>
<accession>A0A0M9WBG5</accession>
<gene>
    <name evidence="1" type="ORF">ACN38_g10620</name>
</gene>
<dbReference type="Proteomes" id="UP000037696">
    <property type="component" value="Unassembled WGS sequence"/>
</dbReference>
<name>A0A0M9WBG5_9EURO</name>
<evidence type="ECO:0000313" key="2">
    <source>
        <dbReference type="Proteomes" id="UP000037696"/>
    </source>
</evidence>
<dbReference type="EMBL" id="LHQQ01000246">
    <property type="protein sequence ID" value="KOS38563.1"/>
    <property type="molecule type" value="Genomic_DNA"/>
</dbReference>
<dbReference type="AlphaFoldDB" id="A0A0M9WBG5"/>
<evidence type="ECO:0000313" key="1">
    <source>
        <dbReference type="EMBL" id="KOS38563.1"/>
    </source>
</evidence>
<sequence length="116" mass="13335">MENPQTAMLKYNVLLIHIPRIRVRQVSAILQPQYSTAFPVEELYEGATGSESSDIFKHRQASVNNYNISFYKVTPSKGLTQTPGVQGVPSRLRCVEQSMDLDYYYMWEKAQEEIVD</sequence>
<comment type="caution">
    <text evidence="1">The sequence shown here is derived from an EMBL/GenBank/DDBJ whole genome shotgun (WGS) entry which is preliminary data.</text>
</comment>
<proteinExistence type="predicted"/>
<protein>
    <submittedName>
        <fullName evidence="1">Uncharacterized protein</fullName>
    </submittedName>
</protein>